<feature type="compositionally biased region" description="Basic and acidic residues" evidence="13">
    <location>
        <begin position="913"/>
        <end position="934"/>
    </location>
</feature>
<evidence type="ECO:0000256" key="6">
    <source>
        <dbReference type="ARBA" id="ARBA00022741"/>
    </source>
</evidence>
<feature type="domain" description="Protein kinase" evidence="14">
    <location>
        <begin position="37"/>
        <end position="295"/>
    </location>
</feature>
<keyword evidence="8 11" id="KW-0067">ATP-binding</keyword>
<keyword evidence="5" id="KW-0808">Transferase</keyword>
<dbReference type="GO" id="GO:0005524">
    <property type="term" value="F:ATP binding"/>
    <property type="evidence" value="ECO:0007669"/>
    <property type="project" value="UniProtKB-UniRule"/>
</dbReference>
<feature type="compositionally biased region" description="Pro residues" evidence="13">
    <location>
        <begin position="377"/>
        <end position="393"/>
    </location>
</feature>
<gene>
    <name evidence="15" type="primary">STK10</name>
</gene>
<evidence type="ECO:0000256" key="13">
    <source>
        <dbReference type="SAM" id="MobiDB-lite"/>
    </source>
</evidence>
<feature type="coiled-coil region" evidence="12">
    <location>
        <begin position="838"/>
        <end position="872"/>
    </location>
</feature>
<keyword evidence="16" id="KW-1185">Reference proteome</keyword>
<feature type="coiled-coil region" evidence="12">
    <location>
        <begin position="636"/>
        <end position="718"/>
    </location>
</feature>
<evidence type="ECO:0000256" key="8">
    <source>
        <dbReference type="ARBA" id="ARBA00022840"/>
    </source>
</evidence>
<dbReference type="Proteomes" id="UP000265100">
    <property type="component" value="Chromosome 10"/>
</dbReference>
<feature type="compositionally biased region" description="Low complexity" evidence="13">
    <location>
        <begin position="513"/>
        <end position="532"/>
    </location>
</feature>
<dbReference type="Pfam" id="PF00069">
    <property type="entry name" value="Pkinase"/>
    <property type="match status" value="1"/>
</dbReference>
<evidence type="ECO:0000256" key="2">
    <source>
        <dbReference type="ARBA" id="ARBA00012513"/>
    </source>
</evidence>
<protein>
    <recommendedName>
        <fullName evidence="2">non-specific serine/threonine protein kinase</fullName>
        <ecNumber evidence="2">2.7.11.1</ecNumber>
    </recommendedName>
</protein>
<feature type="region of interest" description="Disordered" evidence="13">
    <location>
        <begin position="499"/>
        <end position="558"/>
    </location>
</feature>
<dbReference type="SUPFAM" id="SSF56112">
    <property type="entry name" value="Protein kinase-like (PK-like)"/>
    <property type="match status" value="1"/>
</dbReference>
<dbReference type="FunFam" id="1.10.510.10:FF:000081">
    <property type="entry name" value="STE20-like serine/threonine-protein kinase"/>
    <property type="match status" value="1"/>
</dbReference>
<evidence type="ECO:0000256" key="11">
    <source>
        <dbReference type="PROSITE-ProRule" id="PRU10141"/>
    </source>
</evidence>
<evidence type="ECO:0000256" key="9">
    <source>
        <dbReference type="ARBA" id="ARBA00047899"/>
    </source>
</evidence>
<sequence>MAFGRFSKLFRLPTMDMKKKAKQYEHVNRDVNPNDIWEIIGELGDGAFGKVYKARNKETGVLAAAKVIETKSEEELEDYIVEIDILAKCDHRYIVKLLDAFYYENKLWIMIEFCPGGAVDAAMLELDRGLTEPQIQVVCRQMLEALDYLHGLKIIHRDLKAGNILLMLDGDIKLADFGVSAKNTKTLQRRDSFIGTPYWMAPEVVMCETMKDAPYDYKADIWSLGITLIELAQIEPPHHELNPMRVLLKIAKSEPPSLEQPKKWSQAFNDFLRKCLDKNPETRPTAAQMLEHPFVKSVTTNRPLRELVAEVKAEVMEEIEDNREEGEEDEGMDLTVVPNLFIIIVLFILVFRKQEWASSAKEPCQTSQTSLEGDQPPDTPSPTTPSSPAPVPFPRKLNQPDTSTEEEPGSTMAVPVPLPRQNVHKKDPDEVGDKMGEILEKSESEKSESESSTKTTFSDSGIEDGKSTPTLEEEKVFFESLLILKSLSEECTINFIGSTEPEVPKIPANGELPTSSGVSIPVPSPASSSAPTQVANGSLIEDSPEKKPMGPNADPGSSYLNGGIIEQLSYSGSSILSLKPGFSVFLSTYQNFSDKTLRRTRKFVVDGVEVSVTTSKIISDDEKKDEEMRFLRRQELRELRLLQKEEQRALAALNAKLETQREQIQRRFDQEMNTKKKHFDTELENLERNQKQAIEKMEEEHKVKLKEETRRIKAEQERDYHKFLDQIKLKKKEVKQSVDKLPRSQRKETLKQKMNSFQEMKMSEKFLVAQKNYLHITLRNIISNNKREIADLERDCLNKKQSLIRERENTMWDMEQKNLYEKHQLVKQQMKDQYFLQRHQLLKKHEKEKEQMQSYNQRMVEILKTNQQLEKSRLPKIQRSESKTRMTMFKKSLRITSSGSAAEDKEKIKLFSQQEEKRQKAERLHQQQKHENQMREMTGQCESNIRELLQLQNEKCHLLIENETQRLKMLDEQHNYMMKDWREQLKPKKKALEDELNARKREQEAFFRMSESSDCPNPSSPNRVSKFMPYQDETTT</sequence>
<dbReference type="GO" id="GO:0004674">
    <property type="term" value="F:protein serine/threonine kinase activity"/>
    <property type="evidence" value="ECO:0007669"/>
    <property type="project" value="UniProtKB-KW"/>
</dbReference>
<feature type="compositionally biased region" description="Polar residues" evidence="13">
    <location>
        <begin position="1010"/>
        <end position="1023"/>
    </location>
</feature>
<dbReference type="Ensembl" id="ENSACLT00000063257.1">
    <property type="protein sequence ID" value="ENSACLP00000056128.1"/>
    <property type="gene ID" value="ENSACLG00000012570.2"/>
</dbReference>
<keyword evidence="7" id="KW-0418">Kinase</keyword>
<evidence type="ECO:0000256" key="5">
    <source>
        <dbReference type="ARBA" id="ARBA00022679"/>
    </source>
</evidence>
<dbReference type="PANTHER" id="PTHR46538:SF2">
    <property type="entry name" value="NON-SPECIFIC SERINE_THREONINE PROTEIN KINASE"/>
    <property type="match status" value="1"/>
</dbReference>
<dbReference type="PROSITE" id="PS00108">
    <property type="entry name" value="PROTEIN_KINASE_ST"/>
    <property type="match status" value="1"/>
</dbReference>
<feature type="region of interest" description="Disordered" evidence="13">
    <location>
        <begin position="1007"/>
        <end position="1036"/>
    </location>
</feature>
<dbReference type="InterPro" id="IPR022165">
    <property type="entry name" value="PKK"/>
</dbReference>
<keyword evidence="6 11" id="KW-0547">Nucleotide-binding</keyword>
<keyword evidence="4" id="KW-0597">Phosphoprotein</keyword>
<evidence type="ECO:0000256" key="12">
    <source>
        <dbReference type="SAM" id="Coils"/>
    </source>
</evidence>
<dbReference type="Pfam" id="PF12474">
    <property type="entry name" value="PKK"/>
    <property type="match status" value="2"/>
</dbReference>
<feature type="region of interest" description="Disordered" evidence="13">
    <location>
        <begin position="913"/>
        <end position="935"/>
    </location>
</feature>
<dbReference type="SMART" id="SM00220">
    <property type="entry name" value="S_TKc"/>
    <property type="match status" value="1"/>
</dbReference>
<dbReference type="Gene3D" id="3.30.200.20">
    <property type="entry name" value="Phosphorylase Kinase, domain 1"/>
    <property type="match status" value="1"/>
</dbReference>
<reference evidence="15" key="1">
    <citation type="submission" date="2018-05" db="EMBL/GenBank/DDBJ databases">
        <authorList>
            <person name="Datahose"/>
        </authorList>
    </citation>
    <scope>NUCLEOTIDE SEQUENCE</scope>
</reference>
<evidence type="ECO:0000256" key="1">
    <source>
        <dbReference type="ARBA" id="ARBA00008874"/>
    </source>
</evidence>
<comment type="catalytic activity">
    <reaction evidence="9">
        <text>L-threonyl-[protein] + ATP = O-phospho-L-threonyl-[protein] + ADP + H(+)</text>
        <dbReference type="Rhea" id="RHEA:46608"/>
        <dbReference type="Rhea" id="RHEA-COMP:11060"/>
        <dbReference type="Rhea" id="RHEA-COMP:11605"/>
        <dbReference type="ChEBI" id="CHEBI:15378"/>
        <dbReference type="ChEBI" id="CHEBI:30013"/>
        <dbReference type="ChEBI" id="CHEBI:30616"/>
        <dbReference type="ChEBI" id="CHEBI:61977"/>
        <dbReference type="ChEBI" id="CHEBI:456216"/>
        <dbReference type="EC" id="2.7.11.1"/>
    </reaction>
</comment>
<evidence type="ECO:0000313" key="16">
    <source>
        <dbReference type="Proteomes" id="UP000265100"/>
    </source>
</evidence>
<reference evidence="15" key="2">
    <citation type="submission" date="2025-08" db="UniProtKB">
        <authorList>
            <consortium name="Ensembl"/>
        </authorList>
    </citation>
    <scope>IDENTIFICATION</scope>
</reference>
<dbReference type="InterPro" id="IPR008271">
    <property type="entry name" value="Ser/Thr_kinase_AS"/>
</dbReference>
<reference evidence="15" key="3">
    <citation type="submission" date="2025-09" db="UniProtKB">
        <authorList>
            <consortium name="Ensembl"/>
        </authorList>
    </citation>
    <scope>IDENTIFICATION</scope>
</reference>
<accession>A0AAX7TGK1</accession>
<comment type="catalytic activity">
    <reaction evidence="10">
        <text>L-seryl-[protein] + ATP = O-phospho-L-seryl-[protein] + ADP + H(+)</text>
        <dbReference type="Rhea" id="RHEA:17989"/>
        <dbReference type="Rhea" id="RHEA-COMP:9863"/>
        <dbReference type="Rhea" id="RHEA-COMP:11604"/>
        <dbReference type="ChEBI" id="CHEBI:15378"/>
        <dbReference type="ChEBI" id="CHEBI:29999"/>
        <dbReference type="ChEBI" id="CHEBI:30616"/>
        <dbReference type="ChEBI" id="CHEBI:83421"/>
        <dbReference type="ChEBI" id="CHEBI:456216"/>
        <dbReference type="EC" id="2.7.11.1"/>
    </reaction>
</comment>
<dbReference type="Gene3D" id="1.10.510.10">
    <property type="entry name" value="Transferase(Phosphotransferase) domain 1"/>
    <property type="match status" value="1"/>
</dbReference>
<dbReference type="InterPro" id="IPR000719">
    <property type="entry name" value="Prot_kinase_dom"/>
</dbReference>
<evidence type="ECO:0000313" key="15">
    <source>
        <dbReference type="Ensembl" id="ENSACLP00000056128.1"/>
    </source>
</evidence>
<proteinExistence type="inferred from homology"/>
<name>A0AAX7TGK1_ASTCA</name>
<dbReference type="PANTHER" id="PTHR46538">
    <property type="entry name" value="PROTEIN KINASE DOMAIN-CONTAINING PROTEIN"/>
    <property type="match status" value="1"/>
</dbReference>
<evidence type="ECO:0000256" key="10">
    <source>
        <dbReference type="ARBA" id="ARBA00048679"/>
    </source>
</evidence>
<keyword evidence="3" id="KW-0723">Serine/threonine-protein kinase</keyword>
<dbReference type="GeneTree" id="ENSGT00940000156818"/>
<evidence type="ECO:0000256" key="7">
    <source>
        <dbReference type="ARBA" id="ARBA00022777"/>
    </source>
</evidence>
<evidence type="ECO:0000259" key="14">
    <source>
        <dbReference type="PROSITE" id="PS50011"/>
    </source>
</evidence>
<dbReference type="InterPro" id="IPR051585">
    <property type="entry name" value="STE20_Ser/Thr_Kinases"/>
</dbReference>
<feature type="binding site" evidence="11">
    <location>
        <position position="66"/>
    </location>
    <ligand>
        <name>ATP</name>
        <dbReference type="ChEBI" id="CHEBI:30616"/>
    </ligand>
</feature>
<dbReference type="PROSITE" id="PS50011">
    <property type="entry name" value="PROTEIN_KINASE_DOM"/>
    <property type="match status" value="1"/>
</dbReference>
<evidence type="ECO:0000256" key="3">
    <source>
        <dbReference type="ARBA" id="ARBA00022527"/>
    </source>
</evidence>
<dbReference type="InterPro" id="IPR011009">
    <property type="entry name" value="Kinase-like_dom_sf"/>
</dbReference>
<dbReference type="FunFam" id="3.30.200.20:FF:000120">
    <property type="entry name" value="STE20-like serine/threonine-protein kinase"/>
    <property type="match status" value="1"/>
</dbReference>
<keyword evidence="12" id="KW-0175">Coiled coil</keyword>
<dbReference type="EC" id="2.7.11.1" evidence="2"/>
<feature type="region of interest" description="Disordered" evidence="13">
    <location>
        <begin position="362"/>
        <end position="472"/>
    </location>
</feature>
<dbReference type="AlphaFoldDB" id="A0AAX7TGK1"/>
<dbReference type="InterPro" id="IPR017441">
    <property type="entry name" value="Protein_kinase_ATP_BS"/>
</dbReference>
<comment type="similarity">
    <text evidence="1">Belongs to the protein kinase superfamily. STE Ser/Thr protein kinase family. STE20 subfamily.</text>
</comment>
<evidence type="ECO:0000256" key="4">
    <source>
        <dbReference type="ARBA" id="ARBA00022553"/>
    </source>
</evidence>
<dbReference type="PROSITE" id="PS00107">
    <property type="entry name" value="PROTEIN_KINASE_ATP"/>
    <property type="match status" value="1"/>
</dbReference>
<feature type="compositionally biased region" description="Basic and acidic residues" evidence="13">
    <location>
        <begin position="424"/>
        <end position="451"/>
    </location>
</feature>
<organism evidence="15 16">
    <name type="scientific">Astatotilapia calliptera</name>
    <name type="common">Eastern happy</name>
    <name type="synonym">Chromis callipterus</name>
    <dbReference type="NCBI Taxonomy" id="8154"/>
    <lineage>
        <taxon>Eukaryota</taxon>
        <taxon>Metazoa</taxon>
        <taxon>Chordata</taxon>
        <taxon>Craniata</taxon>
        <taxon>Vertebrata</taxon>
        <taxon>Euteleostomi</taxon>
        <taxon>Actinopterygii</taxon>
        <taxon>Neopterygii</taxon>
        <taxon>Teleostei</taxon>
        <taxon>Neoteleostei</taxon>
        <taxon>Acanthomorphata</taxon>
        <taxon>Ovalentaria</taxon>
        <taxon>Cichlomorphae</taxon>
        <taxon>Cichliformes</taxon>
        <taxon>Cichlidae</taxon>
        <taxon>African cichlids</taxon>
        <taxon>Pseudocrenilabrinae</taxon>
        <taxon>Haplochromini</taxon>
        <taxon>Astatotilapia</taxon>
    </lineage>
</organism>